<sequence length="455" mass="49430">MPGRKTQHAGESGCQPAWIASQINSHAVTLTMNNTAFGSSDEVGRLQQKLWGRQSAYVGERSAFYAGKALPAKLEELPSFPLTTKTQLRESQEKHPPFGNYLAAKRTQITRLHRTSGTTGKPINIALSKHDAAVFAEAGGTSNSAAGLHPGLMVAHCLNYRLWMGGYTDHAALEATGATVIPFGVGGTELFVRTALDLKLDGINCTVSYPAVLEQVLREKFPRVKPRDLGLRLGLLTGEPGLENPEFRARIEDTWGFAARNIYGISDILTVFAGQCACSDDMHFTALAFVYPELINPETEQPIALADGTTGELVLTSLDRECQPLVRFRTNDIILITGTDRCACGRTAFRFRILGRSDDMIVVRGVNVFPSTVSGVINRYRELSGQFRIVLSGAPPYDKIPIEVELAPGITASASLSDSVEKTIKAETGASALVRLLEPNTIERTEGKTKRIVRS</sequence>
<dbReference type="InterPro" id="IPR045851">
    <property type="entry name" value="AMP-bd_C_sf"/>
</dbReference>
<evidence type="ECO:0000259" key="2">
    <source>
        <dbReference type="Pfam" id="PF14535"/>
    </source>
</evidence>
<dbReference type="Pfam" id="PF00501">
    <property type="entry name" value="AMP-binding"/>
    <property type="match status" value="1"/>
</dbReference>
<protein>
    <submittedName>
        <fullName evidence="3">Phenylacetate--CoA ligase</fullName>
    </submittedName>
</protein>
<dbReference type="InterPro" id="IPR042099">
    <property type="entry name" value="ANL_N_sf"/>
</dbReference>
<keyword evidence="3" id="KW-0436">Ligase</keyword>
<evidence type="ECO:0000259" key="1">
    <source>
        <dbReference type="Pfam" id="PF00501"/>
    </source>
</evidence>
<dbReference type="Gene3D" id="3.40.50.12780">
    <property type="entry name" value="N-terminal domain of ligase-like"/>
    <property type="match status" value="1"/>
</dbReference>
<dbReference type="AlphaFoldDB" id="A0A5J6MS04"/>
<keyword evidence="4" id="KW-1185">Reference proteome</keyword>
<reference evidence="3 4" key="1">
    <citation type="submission" date="2019-08" db="EMBL/GenBank/DDBJ databases">
        <title>Hyperibacter terrae gen. nov., sp. nov. and Hyperibacter viscosus sp. nov., two new members in the family Rhodospirillaceae isolated from the rhizosphere of Hypericum perforatum.</title>
        <authorList>
            <person name="Noviana Z."/>
        </authorList>
    </citation>
    <scope>NUCLEOTIDE SEQUENCE [LARGE SCALE GENOMIC DNA]</scope>
    <source>
        <strain evidence="3 4">R5959</strain>
    </source>
</reference>
<dbReference type="Gene3D" id="3.30.300.30">
    <property type="match status" value="1"/>
</dbReference>
<dbReference type="Proteomes" id="UP000325797">
    <property type="component" value="Chromosome"/>
</dbReference>
<dbReference type="RefSeq" id="WP_225309039.1">
    <property type="nucleotide sequence ID" value="NZ_CP042582.1"/>
</dbReference>
<dbReference type="InterPro" id="IPR000873">
    <property type="entry name" value="AMP-dep_synth/lig_dom"/>
</dbReference>
<gene>
    <name evidence="3" type="ORF">FRZ61_01290</name>
</gene>
<feature type="domain" description="AMP-dependent synthetase/ligase" evidence="1">
    <location>
        <begin position="109"/>
        <end position="315"/>
    </location>
</feature>
<evidence type="ECO:0000313" key="4">
    <source>
        <dbReference type="Proteomes" id="UP000325797"/>
    </source>
</evidence>
<dbReference type="SUPFAM" id="SSF56801">
    <property type="entry name" value="Acetyl-CoA synthetase-like"/>
    <property type="match status" value="1"/>
</dbReference>
<accession>A0A5J6MS04</accession>
<feature type="domain" description="AMP-dependent ligase C-terminal" evidence="2">
    <location>
        <begin position="365"/>
        <end position="453"/>
    </location>
</feature>
<dbReference type="PANTHER" id="PTHR43845">
    <property type="entry name" value="BLR5969 PROTEIN"/>
    <property type="match status" value="1"/>
</dbReference>
<dbReference type="KEGG" id="hadh:FRZ61_01290"/>
<proteinExistence type="predicted"/>
<dbReference type="GO" id="GO:0016874">
    <property type="term" value="F:ligase activity"/>
    <property type="evidence" value="ECO:0007669"/>
    <property type="project" value="UniProtKB-KW"/>
</dbReference>
<dbReference type="PANTHER" id="PTHR43845:SF1">
    <property type="entry name" value="BLR5969 PROTEIN"/>
    <property type="match status" value="1"/>
</dbReference>
<evidence type="ECO:0000313" key="3">
    <source>
        <dbReference type="EMBL" id="QEX20214.1"/>
    </source>
</evidence>
<organism evidence="3 4">
    <name type="scientific">Hypericibacter adhaerens</name>
    <dbReference type="NCBI Taxonomy" id="2602016"/>
    <lineage>
        <taxon>Bacteria</taxon>
        <taxon>Pseudomonadati</taxon>
        <taxon>Pseudomonadota</taxon>
        <taxon>Alphaproteobacteria</taxon>
        <taxon>Rhodospirillales</taxon>
        <taxon>Dongiaceae</taxon>
        <taxon>Hypericibacter</taxon>
    </lineage>
</organism>
<dbReference type="Pfam" id="PF14535">
    <property type="entry name" value="AMP-binding_C_2"/>
    <property type="match status" value="1"/>
</dbReference>
<dbReference type="EMBL" id="CP042582">
    <property type="protein sequence ID" value="QEX20214.1"/>
    <property type="molecule type" value="Genomic_DNA"/>
</dbReference>
<name>A0A5J6MS04_9PROT</name>
<dbReference type="InterPro" id="IPR028154">
    <property type="entry name" value="AMP-dep_Lig_C"/>
</dbReference>